<dbReference type="Gene3D" id="3.90.180.10">
    <property type="entry name" value="Medium-chain alcohol dehydrogenases, catalytic domain"/>
    <property type="match status" value="1"/>
</dbReference>
<dbReference type="InterPro" id="IPR011032">
    <property type="entry name" value="GroES-like_sf"/>
</dbReference>
<dbReference type="SUPFAM" id="SSF51735">
    <property type="entry name" value="NAD(P)-binding Rossmann-fold domains"/>
    <property type="match status" value="1"/>
</dbReference>
<evidence type="ECO:0000313" key="4">
    <source>
        <dbReference type="EMBL" id="CAB4573562.1"/>
    </source>
</evidence>
<proteinExistence type="predicted"/>
<dbReference type="GO" id="GO:0070402">
    <property type="term" value="F:NADPH binding"/>
    <property type="evidence" value="ECO:0007669"/>
    <property type="project" value="TreeGrafter"/>
</dbReference>
<evidence type="ECO:0000259" key="3">
    <source>
        <dbReference type="SMART" id="SM00829"/>
    </source>
</evidence>
<reference evidence="4" key="1">
    <citation type="submission" date="2020-05" db="EMBL/GenBank/DDBJ databases">
        <authorList>
            <person name="Chiriac C."/>
            <person name="Salcher M."/>
            <person name="Ghai R."/>
            <person name="Kavagutti S V."/>
        </authorList>
    </citation>
    <scope>NUCLEOTIDE SEQUENCE</scope>
</reference>
<dbReference type="EMBL" id="CAEZWE010000060">
    <property type="protein sequence ID" value="CAB4659679.1"/>
    <property type="molecule type" value="Genomic_DNA"/>
</dbReference>
<organism evidence="4">
    <name type="scientific">freshwater metagenome</name>
    <dbReference type="NCBI Taxonomy" id="449393"/>
    <lineage>
        <taxon>unclassified sequences</taxon>
        <taxon>metagenomes</taxon>
        <taxon>ecological metagenomes</taxon>
    </lineage>
</organism>
<dbReference type="GO" id="GO:0016651">
    <property type="term" value="F:oxidoreductase activity, acting on NAD(P)H"/>
    <property type="evidence" value="ECO:0007669"/>
    <property type="project" value="TreeGrafter"/>
</dbReference>
<gene>
    <name evidence="4" type="ORF">UFOPK1704_00582</name>
    <name evidence="5" type="ORF">UFOPK2169_01317</name>
</gene>
<evidence type="ECO:0000313" key="5">
    <source>
        <dbReference type="EMBL" id="CAB4659679.1"/>
    </source>
</evidence>
<protein>
    <submittedName>
        <fullName evidence="4">Unannotated protein</fullName>
    </submittedName>
</protein>
<dbReference type="CDD" id="cd08241">
    <property type="entry name" value="QOR1"/>
    <property type="match status" value="1"/>
</dbReference>
<evidence type="ECO:0000256" key="1">
    <source>
        <dbReference type="ARBA" id="ARBA00022857"/>
    </source>
</evidence>
<dbReference type="Gene3D" id="3.40.50.720">
    <property type="entry name" value="NAD(P)-binding Rossmann-like Domain"/>
    <property type="match status" value="1"/>
</dbReference>
<feature type="domain" description="Enoyl reductase (ER)" evidence="3">
    <location>
        <begin position="10"/>
        <end position="320"/>
    </location>
</feature>
<dbReference type="SMART" id="SM00829">
    <property type="entry name" value="PKS_ER"/>
    <property type="match status" value="1"/>
</dbReference>
<accession>A0A6J6EAU3</accession>
<evidence type="ECO:0000256" key="2">
    <source>
        <dbReference type="ARBA" id="ARBA00023002"/>
    </source>
</evidence>
<dbReference type="InterPro" id="IPR013149">
    <property type="entry name" value="ADH-like_C"/>
</dbReference>
<dbReference type="Pfam" id="PF00107">
    <property type="entry name" value="ADH_zinc_N"/>
    <property type="match status" value="1"/>
</dbReference>
<dbReference type="SUPFAM" id="SSF50129">
    <property type="entry name" value="GroES-like"/>
    <property type="match status" value="1"/>
</dbReference>
<dbReference type="AlphaFoldDB" id="A0A6J6EAU3"/>
<sequence>MKAAVYYETGGPEVLRYEEVAEPQLRKGGVLIDVAAIAIQGGDTLNRTGGLMASTPHIVGYQASGIVREVGDGVTAFTPGQPVVATMGFGSHAEVISVPAGSVWAIPEGLSLEEASGVPIEFGTADDCLFEFGRLQKGETVLIQAGASGVGLAAIQLAKAAGATVLATASSDDRLERLRDYGLDFGINYTKVDVAQEVMKFTNGVGVNLVVDSVGGSTLEGSIASLAYRGRISWVGRAGREERPPEIWTIMQKNASITGVFLGAEMAVNPSRTHPLIDNLLARIARKELSVVIDSTYPLAQAAEAHGHIESRKAFGRVIMTP</sequence>
<dbReference type="Pfam" id="PF08240">
    <property type="entry name" value="ADH_N"/>
    <property type="match status" value="1"/>
</dbReference>
<dbReference type="InterPro" id="IPR036291">
    <property type="entry name" value="NAD(P)-bd_dom_sf"/>
</dbReference>
<keyword evidence="1" id="KW-0521">NADP</keyword>
<dbReference type="EMBL" id="CAEZTQ010000096">
    <property type="protein sequence ID" value="CAB4573562.1"/>
    <property type="molecule type" value="Genomic_DNA"/>
</dbReference>
<name>A0A6J6EAU3_9ZZZZ</name>
<dbReference type="InterPro" id="IPR020843">
    <property type="entry name" value="ER"/>
</dbReference>
<dbReference type="InterPro" id="IPR013154">
    <property type="entry name" value="ADH-like_N"/>
</dbReference>
<dbReference type="PANTHER" id="PTHR48106">
    <property type="entry name" value="QUINONE OXIDOREDUCTASE PIG3-RELATED"/>
    <property type="match status" value="1"/>
</dbReference>
<keyword evidence="2" id="KW-0560">Oxidoreductase</keyword>
<dbReference type="PANTHER" id="PTHR48106:SF18">
    <property type="entry name" value="QUINONE OXIDOREDUCTASE PIG3"/>
    <property type="match status" value="1"/>
</dbReference>